<dbReference type="AlphaFoldDB" id="A0A923RNL0"/>
<organism evidence="1 2">
    <name type="scientific">Mediterraneibacter hominis</name>
    <dbReference type="NCBI Taxonomy" id="2763054"/>
    <lineage>
        <taxon>Bacteria</taxon>
        <taxon>Bacillati</taxon>
        <taxon>Bacillota</taxon>
        <taxon>Clostridia</taxon>
        <taxon>Lachnospirales</taxon>
        <taxon>Lachnospiraceae</taxon>
        <taxon>Mediterraneibacter</taxon>
    </lineage>
</organism>
<comment type="caution">
    <text evidence="1">The sequence shown here is derived from an EMBL/GenBank/DDBJ whole genome shotgun (WGS) entry which is preliminary data.</text>
</comment>
<dbReference type="InterPro" id="IPR053154">
    <property type="entry name" value="c-di-AMP_regulator"/>
</dbReference>
<evidence type="ECO:0000313" key="1">
    <source>
        <dbReference type="EMBL" id="MBC5687510.1"/>
    </source>
</evidence>
<keyword evidence="2" id="KW-1185">Reference proteome</keyword>
<protein>
    <recommendedName>
        <fullName evidence="3">YbbR-like domain-containing protein</fullName>
    </recommendedName>
</protein>
<dbReference type="EMBL" id="JACOPF010000001">
    <property type="protein sequence ID" value="MBC5687510.1"/>
    <property type="molecule type" value="Genomic_DNA"/>
</dbReference>
<accession>A0A923RNL0</accession>
<dbReference type="Proteomes" id="UP000652477">
    <property type="component" value="Unassembled WGS sequence"/>
</dbReference>
<gene>
    <name evidence="1" type="ORF">H8S37_00990</name>
</gene>
<dbReference type="InterPro" id="IPR012505">
    <property type="entry name" value="YbbR"/>
</dbReference>
<dbReference type="Pfam" id="PF07949">
    <property type="entry name" value="YbbR"/>
    <property type="match status" value="2"/>
</dbReference>
<reference evidence="1" key="1">
    <citation type="submission" date="2020-08" db="EMBL/GenBank/DDBJ databases">
        <title>Genome public.</title>
        <authorList>
            <person name="Liu C."/>
            <person name="Sun Q."/>
        </authorList>
    </citation>
    <scope>NUCLEOTIDE SEQUENCE</scope>
    <source>
        <strain evidence="1">NSJ-55</strain>
    </source>
</reference>
<dbReference type="Gene3D" id="2.170.120.40">
    <property type="entry name" value="YbbR-like domain"/>
    <property type="match status" value="2"/>
</dbReference>
<dbReference type="Gene3D" id="2.170.120.30">
    <property type="match status" value="2"/>
</dbReference>
<proteinExistence type="predicted"/>
<evidence type="ECO:0000313" key="2">
    <source>
        <dbReference type="Proteomes" id="UP000652477"/>
    </source>
</evidence>
<dbReference type="RefSeq" id="WP_186874198.1">
    <property type="nucleotide sequence ID" value="NZ_JACOPF010000001.1"/>
</dbReference>
<evidence type="ECO:0008006" key="3">
    <source>
        <dbReference type="Google" id="ProtNLM"/>
    </source>
</evidence>
<sequence>MKKYSLTRNFGLKIMAFVFAALLWLIVVNIDDPVSKATFSDVDVMITNPEVVTNQGKVYQVLDEQKTSVTVYAKRSVLADIAKEDIVATADLSAMDTNTYLVPISVSVKGVSGGYESAEANPGNLKIKIEGKTKNTFPLTVSATGTPRDGYIVGEMTVNPEKLSIGGSESQIQQISKAVAKIDVSGLSKDTEVEAELILYDVNGNAIDQTQLTNNLGEQGITVYVEMLETKTVPLVFGVTGSPAEGYLYAGLTAEPESIQICGDRETLDEIESIEIPDSEIDISGLQEKEERTVDILPYLPEGVSLAEETANNVVVTILIEQEGVKTVEVQAESIKVSNLSDKLKISYEIGAEISLQFTGKEELLETLDITEAVSIDLKKYTDPGTYEVPVTVDVPEGISLKETPAIKVILEEKES</sequence>
<dbReference type="PANTHER" id="PTHR37804">
    <property type="entry name" value="CDAA REGULATORY PROTEIN CDAR"/>
    <property type="match status" value="1"/>
</dbReference>
<dbReference type="PANTHER" id="PTHR37804:SF1">
    <property type="entry name" value="CDAA REGULATORY PROTEIN CDAR"/>
    <property type="match status" value="1"/>
</dbReference>
<name>A0A923RNL0_9FIRM</name>